<dbReference type="InterPro" id="IPR050109">
    <property type="entry name" value="HTH-type_TetR-like_transc_reg"/>
</dbReference>
<dbReference type="PANTHER" id="PTHR30055:SF151">
    <property type="entry name" value="TRANSCRIPTIONAL REGULATORY PROTEIN"/>
    <property type="match status" value="1"/>
</dbReference>
<keyword evidence="1" id="KW-0678">Repressor</keyword>
<comment type="caution">
    <text evidence="7">The sequence shown here is derived from an EMBL/GenBank/DDBJ whole genome shotgun (WGS) entry which is preliminary data.</text>
</comment>
<evidence type="ECO:0000256" key="5">
    <source>
        <dbReference type="PROSITE-ProRule" id="PRU00335"/>
    </source>
</evidence>
<accession>A0ABP7BJL9</accession>
<dbReference type="RefSeq" id="WP_221860625.1">
    <property type="nucleotide sequence ID" value="NZ_BAAAYV010000010.1"/>
</dbReference>
<gene>
    <name evidence="7" type="primary">bioQ</name>
    <name evidence="7" type="ORF">GCM10022202_21670</name>
</gene>
<dbReference type="Proteomes" id="UP001410795">
    <property type="component" value="Unassembled WGS sequence"/>
</dbReference>
<dbReference type="PRINTS" id="PR00400">
    <property type="entry name" value="TETREPRESSOR"/>
</dbReference>
<dbReference type="PROSITE" id="PS50977">
    <property type="entry name" value="HTH_TETR_2"/>
    <property type="match status" value="1"/>
</dbReference>
<dbReference type="InterPro" id="IPR036271">
    <property type="entry name" value="Tet_transcr_reg_TetR-rel_C_sf"/>
</dbReference>
<protein>
    <submittedName>
        <fullName evidence="7">TetR family transcriptional regulator BioQ</fullName>
    </submittedName>
</protein>
<evidence type="ECO:0000256" key="1">
    <source>
        <dbReference type="ARBA" id="ARBA00022491"/>
    </source>
</evidence>
<sequence length="192" mass="20054">MESRDARTERHTRDGIVDTALALLQRAGLPDLSMRRLAAELGVQPSALYWHFDNKQSLLADIADRIVASAAPVAPSAEPAADVAAAASALRDALLAYRDGAEIVLSTQALGLGSDVAHDRLAGVLAPLAGDDAQSAATVLLQFVLGHASLVQQRIQAARFGAYPAAEAEVVEQTASDFARGVRMLVGGYARG</sequence>
<name>A0ABP7BJL9_9MICO</name>
<keyword evidence="4" id="KW-0804">Transcription</keyword>
<reference evidence="8" key="1">
    <citation type="journal article" date="2019" name="Int. J. Syst. Evol. Microbiol.">
        <title>The Global Catalogue of Microorganisms (GCM) 10K type strain sequencing project: providing services to taxonomists for standard genome sequencing and annotation.</title>
        <authorList>
            <consortium name="The Broad Institute Genomics Platform"/>
            <consortium name="The Broad Institute Genome Sequencing Center for Infectious Disease"/>
            <person name="Wu L."/>
            <person name="Ma J."/>
        </authorList>
    </citation>
    <scope>NUCLEOTIDE SEQUENCE [LARGE SCALE GENOMIC DNA]</scope>
    <source>
        <strain evidence="8">JCM 16546</strain>
    </source>
</reference>
<evidence type="ECO:0000256" key="3">
    <source>
        <dbReference type="ARBA" id="ARBA00023125"/>
    </source>
</evidence>
<dbReference type="InterPro" id="IPR009057">
    <property type="entry name" value="Homeodomain-like_sf"/>
</dbReference>
<keyword evidence="8" id="KW-1185">Reference proteome</keyword>
<evidence type="ECO:0000256" key="2">
    <source>
        <dbReference type="ARBA" id="ARBA00023015"/>
    </source>
</evidence>
<dbReference type="SUPFAM" id="SSF46689">
    <property type="entry name" value="Homeodomain-like"/>
    <property type="match status" value="1"/>
</dbReference>
<feature type="domain" description="HTH tetR-type" evidence="6">
    <location>
        <begin position="10"/>
        <end position="70"/>
    </location>
</feature>
<feature type="DNA-binding region" description="H-T-H motif" evidence="5">
    <location>
        <begin position="33"/>
        <end position="52"/>
    </location>
</feature>
<evidence type="ECO:0000256" key="4">
    <source>
        <dbReference type="ARBA" id="ARBA00023163"/>
    </source>
</evidence>
<evidence type="ECO:0000313" key="7">
    <source>
        <dbReference type="EMBL" id="GAA3660424.1"/>
    </source>
</evidence>
<evidence type="ECO:0000313" key="8">
    <source>
        <dbReference type="Proteomes" id="UP001410795"/>
    </source>
</evidence>
<proteinExistence type="predicted"/>
<evidence type="ECO:0000259" key="6">
    <source>
        <dbReference type="PROSITE" id="PS50977"/>
    </source>
</evidence>
<dbReference type="SUPFAM" id="SSF48498">
    <property type="entry name" value="Tetracyclin repressor-like, C-terminal domain"/>
    <property type="match status" value="1"/>
</dbReference>
<keyword evidence="2" id="KW-0805">Transcription regulation</keyword>
<dbReference type="Pfam" id="PF02909">
    <property type="entry name" value="TetR_C_1"/>
    <property type="match status" value="1"/>
</dbReference>
<dbReference type="EMBL" id="BAAAYV010000010">
    <property type="protein sequence ID" value="GAA3660424.1"/>
    <property type="molecule type" value="Genomic_DNA"/>
</dbReference>
<dbReference type="Gene3D" id="1.10.10.60">
    <property type="entry name" value="Homeodomain-like"/>
    <property type="match status" value="1"/>
</dbReference>
<organism evidence="7 8">
    <name type="scientific">Microbacterium marinilacus</name>
    <dbReference type="NCBI Taxonomy" id="415209"/>
    <lineage>
        <taxon>Bacteria</taxon>
        <taxon>Bacillati</taxon>
        <taxon>Actinomycetota</taxon>
        <taxon>Actinomycetes</taxon>
        <taxon>Micrococcales</taxon>
        <taxon>Microbacteriaceae</taxon>
        <taxon>Microbacterium</taxon>
    </lineage>
</organism>
<dbReference type="PRINTS" id="PR00455">
    <property type="entry name" value="HTHTETR"/>
</dbReference>
<dbReference type="InterPro" id="IPR004111">
    <property type="entry name" value="Repressor_TetR_C"/>
</dbReference>
<dbReference type="PANTHER" id="PTHR30055">
    <property type="entry name" value="HTH-TYPE TRANSCRIPTIONAL REGULATOR RUTR"/>
    <property type="match status" value="1"/>
</dbReference>
<keyword evidence="3 5" id="KW-0238">DNA-binding</keyword>
<dbReference type="InterPro" id="IPR001647">
    <property type="entry name" value="HTH_TetR"/>
</dbReference>
<dbReference type="InterPro" id="IPR003012">
    <property type="entry name" value="Tet_transcr_reg_TetR"/>
</dbReference>
<dbReference type="Pfam" id="PF00440">
    <property type="entry name" value="TetR_N"/>
    <property type="match status" value="1"/>
</dbReference>
<dbReference type="Gene3D" id="1.10.357.10">
    <property type="entry name" value="Tetracycline Repressor, domain 2"/>
    <property type="match status" value="1"/>
</dbReference>